<protein>
    <submittedName>
        <fullName evidence="2">Type I-E CRISPR-associated protein Cas5/CasD</fullName>
    </submittedName>
</protein>
<dbReference type="RefSeq" id="WP_344163671.1">
    <property type="nucleotide sequence ID" value="NZ_BAAAPC010000014.1"/>
</dbReference>
<accession>A0ABP5ESK8</accession>
<dbReference type="InterPro" id="IPR021124">
    <property type="entry name" value="CRISPR-assoc_prot_Cas5"/>
</dbReference>
<dbReference type="NCBIfam" id="TIGR01868">
    <property type="entry name" value="casD_Cas5e"/>
    <property type="match status" value="1"/>
</dbReference>
<dbReference type="Gene3D" id="3.30.70.2660">
    <property type="match status" value="1"/>
</dbReference>
<organism evidence="2 3">
    <name type="scientific">Nocardiopsis rhodophaea</name>
    <dbReference type="NCBI Taxonomy" id="280238"/>
    <lineage>
        <taxon>Bacteria</taxon>
        <taxon>Bacillati</taxon>
        <taxon>Actinomycetota</taxon>
        <taxon>Actinomycetes</taxon>
        <taxon>Streptosporangiales</taxon>
        <taxon>Nocardiopsidaceae</taxon>
        <taxon>Nocardiopsis</taxon>
    </lineage>
</organism>
<dbReference type="InterPro" id="IPR013422">
    <property type="entry name" value="CRISPR-assoc_prot_Cas5_N"/>
</dbReference>
<proteinExistence type="predicted"/>
<comment type="caution">
    <text evidence="2">The sequence shown here is derived from an EMBL/GenBank/DDBJ whole genome shotgun (WGS) entry which is preliminary data.</text>
</comment>
<keyword evidence="3" id="KW-1185">Reference proteome</keyword>
<dbReference type="CDD" id="cd09756">
    <property type="entry name" value="Cas5_I-E"/>
    <property type="match status" value="1"/>
</dbReference>
<name>A0ABP5ESK8_9ACTN</name>
<dbReference type="Proteomes" id="UP001501585">
    <property type="component" value="Unassembled WGS sequence"/>
</dbReference>
<reference evidence="3" key="1">
    <citation type="journal article" date="2019" name="Int. J. Syst. Evol. Microbiol.">
        <title>The Global Catalogue of Microorganisms (GCM) 10K type strain sequencing project: providing services to taxonomists for standard genome sequencing and annotation.</title>
        <authorList>
            <consortium name="The Broad Institute Genomics Platform"/>
            <consortium name="The Broad Institute Genome Sequencing Center for Infectious Disease"/>
            <person name="Wu L."/>
            <person name="Ma J."/>
        </authorList>
    </citation>
    <scope>NUCLEOTIDE SEQUENCE [LARGE SCALE GENOMIC DNA]</scope>
    <source>
        <strain evidence="3">JCM 15313</strain>
    </source>
</reference>
<gene>
    <name evidence="2" type="primary">cas5e_2</name>
    <name evidence="2" type="ORF">GCM10009799_33970</name>
</gene>
<dbReference type="EMBL" id="BAAAPC010000014">
    <property type="protein sequence ID" value="GAA2004010.1"/>
    <property type="molecule type" value="Genomic_DNA"/>
</dbReference>
<dbReference type="NCBIfam" id="TIGR02593">
    <property type="entry name" value="CRISPR_cas5"/>
    <property type="match status" value="1"/>
</dbReference>
<evidence type="ECO:0000313" key="3">
    <source>
        <dbReference type="Proteomes" id="UP001501585"/>
    </source>
</evidence>
<sequence>MTTATLALRIDAPMQSWGVRSRFINRYTAMEPTKSGLVGLLGAACGVERGNDVRIQELAALRIGVRVDREGLLERDFHVTQDVPNTEGRMHRTVVSDRYYLADALFLAVIEGTADTLERLEQAVLSPHWPLFFGRKSFVPGAPLIETDQWRRRRWGTGVRDKSLEETLKRHPWLENRDEQRTEVSKIDGDVWLRTVVDAPASDHGTELRHDYPESFGEGDRRFRSRTVRSGHVRLDEAMINGVDPCS</sequence>
<evidence type="ECO:0000313" key="2">
    <source>
        <dbReference type="EMBL" id="GAA2004010.1"/>
    </source>
</evidence>
<dbReference type="InterPro" id="IPR010147">
    <property type="entry name" value="CRISPR-assoc_prot_CasD"/>
</dbReference>
<keyword evidence="1" id="KW-0051">Antiviral defense</keyword>
<dbReference type="Pfam" id="PF09704">
    <property type="entry name" value="Cas_Cas5d"/>
    <property type="match status" value="1"/>
</dbReference>
<evidence type="ECO:0000256" key="1">
    <source>
        <dbReference type="ARBA" id="ARBA00023118"/>
    </source>
</evidence>